<keyword evidence="14" id="KW-1185">Reference proteome</keyword>
<dbReference type="InterPro" id="IPR036135">
    <property type="entry name" value="MoeA_linker/N_sf"/>
</dbReference>
<dbReference type="GO" id="GO:0006777">
    <property type="term" value="P:Mo-molybdopterin cofactor biosynthetic process"/>
    <property type="evidence" value="ECO:0007669"/>
    <property type="project" value="UniProtKB-UniRule"/>
</dbReference>
<dbReference type="AlphaFoldDB" id="A0A1Y2K960"/>
<keyword evidence="9 11" id="KW-0501">Molybdenum cofactor biosynthesis</keyword>
<evidence type="ECO:0000313" key="14">
    <source>
        <dbReference type="Proteomes" id="UP000194003"/>
    </source>
</evidence>
<dbReference type="InterPro" id="IPR005110">
    <property type="entry name" value="MoeA_linker/N"/>
</dbReference>
<dbReference type="SUPFAM" id="SSF63882">
    <property type="entry name" value="MoeA N-terminal region -like"/>
    <property type="match status" value="1"/>
</dbReference>
<dbReference type="Pfam" id="PF03453">
    <property type="entry name" value="MoeA_N"/>
    <property type="match status" value="1"/>
</dbReference>
<protein>
    <recommendedName>
        <fullName evidence="11">Molybdopterin molybdenumtransferase</fullName>
        <ecNumber evidence="11">2.10.1.1</ecNumber>
    </recommendedName>
</protein>
<dbReference type="GO" id="GO:0061599">
    <property type="term" value="F:molybdopterin molybdotransferase activity"/>
    <property type="evidence" value="ECO:0007669"/>
    <property type="project" value="UniProtKB-UniRule"/>
</dbReference>
<dbReference type="GO" id="GO:0005829">
    <property type="term" value="C:cytosol"/>
    <property type="evidence" value="ECO:0007669"/>
    <property type="project" value="TreeGrafter"/>
</dbReference>
<evidence type="ECO:0000256" key="4">
    <source>
        <dbReference type="ARBA" id="ARBA00010763"/>
    </source>
</evidence>
<accession>A0A1Y2K960</accession>
<comment type="function">
    <text evidence="2 11">Catalyzes the insertion of molybdate into adenylated molybdopterin with the concomitant release of AMP.</text>
</comment>
<dbReference type="InterPro" id="IPR001453">
    <property type="entry name" value="MoaB/Mog_dom"/>
</dbReference>
<dbReference type="PANTHER" id="PTHR10192">
    <property type="entry name" value="MOLYBDOPTERIN BIOSYNTHESIS PROTEIN"/>
    <property type="match status" value="1"/>
</dbReference>
<evidence type="ECO:0000256" key="3">
    <source>
        <dbReference type="ARBA" id="ARBA00005046"/>
    </source>
</evidence>
<dbReference type="Gene3D" id="3.90.105.10">
    <property type="entry name" value="Molybdopterin biosynthesis moea protein, domain 2"/>
    <property type="match status" value="1"/>
</dbReference>
<gene>
    <name evidence="13" type="ORF">MAIT1_03379</name>
</gene>
<dbReference type="OrthoDB" id="9804758at2"/>
<dbReference type="SMART" id="SM00852">
    <property type="entry name" value="MoCF_biosynth"/>
    <property type="match status" value="1"/>
</dbReference>
<evidence type="ECO:0000256" key="5">
    <source>
        <dbReference type="ARBA" id="ARBA00022505"/>
    </source>
</evidence>
<dbReference type="NCBIfam" id="TIGR00177">
    <property type="entry name" value="molyb_syn"/>
    <property type="match status" value="1"/>
</dbReference>
<dbReference type="CDD" id="cd00887">
    <property type="entry name" value="MoeA"/>
    <property type="match status" value="1"/>
</dbReference>
<comment type="similarity">
    <text evidence="4 11">Belongs to the MoeA family.</text>
</comment>
<comment type="pathway">
    <text evidence="3 11">Cofactor biosynthesis; molybdopterin biosynthesis.</text>
</comment>
<evidence type="ECO:0000313" key="13">
    <source>
        <dbReference type="EMBL" id="OSM05216.1"/>
    </source>
</evidence>
<comment type="cofactor">
    <cofactor evidence="1 11">
        <name>Mg(2+)</name>
        <dbReference type="ChEBI" id="CHEBI:18420"/>
    </cofactor>
</comment>
<dbReference type="EMBL" id="LVJN01000018">
    <property type="protein sequence ID" value="OSM05216.1"/>
    <property type="molecule type" value="Genomic_DNA"/>
</dbReference>
<dbReference type="Gene3D" id="2.40.340.10">
    <property type="entry name" value="MoeA, C-terminal, domain IV"/>
    <property type="match status" value="1"/>
</dbReference>
<dbReference type="STRING" id="1434232.MAIT1_03379"/>
<keyword evidence="7 11" id="KW-0479">Metal-binding</keyword>
<organism evidence="13 14">
    <name type="scientific">Magnetofaba australis IT-1</name>
    <dbReference type="NCBI Taxonomy" id="1434232"/>
    <lineage>
        <taxon>Bacteria</taxon>
        <taxon>Pseudomonadati</taxon>
        <taxon>Pseudomonadota</taxon>
        <taxon>Magnetococcia</taxon>
        <taxon>Magnetococcales</taxon>
        <taxon>Magnetococcaceae</taxon>
        <taxon>Magnetofaba</taxon>
    </lineage>
</organism>
<comment type="catalytic activity">
    <reaction evidence="10">
        <text>adenylyl-molybdopterin + molybdate = Mo-molybdopterin + AMP + H(+)</text>
        <dbReference type="Rhea" id="RHEA:35047"/>
        <dbReference type="ChEBI" id="CHEBI:15378"/>
        <dbReference type="ChEBI" id="CHEBI:36264"/>
        <dbReference type="ChEBI" id="CHEBI:62727"/>
        <dbReference type="ChEBI" id="CHEBI:71302"/>
        <dbReference type="ChEBI" id="CHEBI:456215"/>
        <dbReference type="EC" id="2.10.1.1"/>
    </reaction>
</comment>
<dbReference type="SUPFAM" id="SSF53218">
    <property type="entry name" value="Molybdenum cofactor biosynthesis proteins"/>
    <property type="match status" value="1"/>
</dbReference>
<dbReference type="InterPro" id="IPR036688">
    <property type="entry name" value="MoeA_C_domain_IV_sf"/>
</dbReference>
<dbReference type="NCBIfam" id="NF045515">
    <property type="entry name" value="Glp_gephyrin"/>
    <property type="match status" value="1"/>
</dbReference>
<dbReference type="Gene3D" id="2.170.190.11">
    <property type="entry name" value="Molybdopterin biosynthesis moea protein, domain 3"/>
    <property type="match status" value="1"/>
</dbReference>
<evidence type="ECO:0000256" key="2">
    <source>
        <dbReference type="ARBA" id="ARBA00002901"/>
    </source>
</evidence>
<dbReference type="Gene3D" id="3.40.980.10">
    <property type="entry name" value="MoaB/Mog-like domain"/>
    <property type="match status" value="1"/>
</dbReference>
<dbReference type="UniPathway" id="UPA00344"/>
<keyword evidence="6 11" id="KW-0808">Transferase</keyword>
<dbReference type="GO" id="GO:0046872">
    <property type="term" value="F:metal ion binding"/>
    <property type="evidence" value="ECO:0007669"/>
    <property type="project" value="UniProtKB-UniRule"/>
</dbReference>
<evidence type="ECO:0000256" key="10">
    <source>
        <dbReference type="ARBA" id="ARBA00047317"/>
    </source>
</evidence>
<dbReference type="Pfam" id="PF03454">
    <property type="entry name" value="MoeA_C"/>
    <property type="match status" value="1"/>
</dbReference>
<name>A0A1Y2K960_9PROT</name>
<evidence type="ECO:0000256" key="11">
    <source>
        <dbReference type="RuleBase" id="RU365090"/>
    </source>
</evidence>
<dbReference type="PANTHER" id="PTHR10192:SF5">
    <property type="entry name" value="GEPHYRIN"/>
    <property type="match status" value="1"/>
</dbReference>
<evidence type="ECO:0000256" key="7">
    <source>
        <dbReference type="ARBA" id="ARBA00022723"/>
    </source>
</evidence>
<evidence type="ECO:0000256" key="6">
    <source>
        <dbReference type="ARBA" id="ARBA00022679"/>
    </source>
</evidence>
<dbReference type="InterPro" id="IPR005111">
    <property type="entry name" value="MoeA_C_domain_IV"/>
</dbReference>
<proteinExistence type="inferred from homology"/>
<evidence type="ECO:0000256" key="1">
    <source>
        <dbReference type="ARBA" id="ARBA00001946"/>
    </source>
</evidence>
<feature type="domain" description="MoaB/Mog" evidence="12">
    <location>
        <begin position="177"/>
        <end position="314"/>
    </location>
</feature>
<evidence type="ECO:0000256" key="8">
    <source>
        <dbReference type="ARBA" id="ARBA00022842"/>
    </source>
</evidence>
<dbReference type="InterPro" id="IPR036425">
    <property type="entry name" value="MoaB/Mog-like_dom_sf"/>
</dbReference>
<dbReference type="Proteomes" id="UP000194003">
    <property type="component" value="Unassembled WGS sequence"/>
</dbReference>
<dbReference type="FunFam" id="3.40.980.10:FF:000004">
    <property type="entry name" value="Molybdopterin molybdenumtransferase"/>
    <property type="match status" value="1"/>
</dbReference>
<dbReference type="EC" id="2.10.1.1" evidence="11"/>
<evidence type="ECO:0000256" key="9">
    <source>
        <dbReference type="ARBA" id="ARBA00023150"/>
    </source>
</evidence>
<dbReference type="SUPFAM" id="SSF63867">
    <property type="entry name" value="MoeA C-terminal domain-like"/>
    <property type="match status" value="1"/>
</dbReference>
<evidence type="ECO:0000259" key="12">
    <source>
        <dbReference type="SMART" id="SM00852"/>
    </source>
</evidence>
<keyword evidence="5 11" id="KW-0500">Molybdenum</keyword>
<comment type="caution">
    <text evidence="13">The sequence shown here is derived from an EMBL/GenBank/DDBJ whole genome shotgun (WGS) entry which is preliminary data.</text>
</comment>
<reference evidence="13 14" key="1">
    <citation type="journal article" date="2016" name="BMC Genomics">
        <title>Combined genomic and structural analyses of a cultured magnetotactic bacterium reveals its niche adaptation to a dynamic environment.</title>
        <authorList>
            <person name="Araujo A.C."/>
            <person name="Morillo V."/>
            <person name="Cypriano J."/>
            <person name="Teixeira L.C."/>
            <person name="Leao P."/>
            <person name="Lyra S."/>
            <person name="Almeida L.G."/>
            <person name="Bazylinski D.A."/>
            <person name="Vasconcellos A.T."/>
            <person name="Abreu F."/>
            <person name="Lins U."/>
        </authorList>
    </citation>
    <scope>NUCLEOTIDE SEQUENCE [LARGE SCALE GENOMIC DNA]</scope>
    <source>
        <strain evidence="13 14">IT-1</strain>
    </source>
</reference>
<dbReference type="InterPro" id="IPR038987">
    <property type="entry name" value="MoeA-like"/>
</dbReference>
<sequence>MITYEEARARVLQSVSPIDRTETVSLDDALGRVLAQSMVAPFNVPNHANSAMDGYGLRHADLSDAPTTTLTLAGEVAAGDFRAQPLEPGHAVRILTGAPIPPGCDCVVKQEDVTVAGQQITLPSNLALNNNIRPAGEDIACGQTYLEPGKALTPPDIGLLASMDQTEIPVFARLRVAVLSTGNEVTPAGQPLAPGRVYDSNRAALKAAITALGCECVDLGVAPDDLAAIEAALRDGAARADAVITSGGVSVGDYDLVKVALKNLGDIDYWKVRMKPGKPQAYGVIGPARFFGLPGNPVSAMAVYLLIVRPALLRMMGLAEQPENLLRLPLQGGWRKKHDRRDFLRARVHFQGAQSYVTTTGPQGSGVLSGMARANAFIALPESPVVIADGDLVDVLLIDYAPGV</sequence>
<dbReference type="Pfam" id="PF00994">
    <property type="entry name" value="MoCF_biosynth"/>
    <property type="match status" value="1"/>
</dbReference>
<keyword evidence="8 11" id="KW-0460">Magnesium</keyword>
<dbReference type="RefSeq" id="WP_085441843.1">
    <property type="nucleotide sequence ID" value="NZ_LVJN01000018.1"/>
</dbReference>